<dbReference type="OrthoDB" id="2019149at2759"/>
<comment type="caution">
    <text evidence="10">The sequence shown here is derived from an EMBL/GenBank/DDBJ whole genome shotgun (WGS) entry which is preliminary data.</text>
</comment>
<dbReference type="SUPFAM" id="SSF51126">
    <property type="entry name" value="Pectin lyase-like"/>
    <property type="match status" value="1"/>
</dbReference>
<evidence type="ECO:0000256" key="2">
    <source>
        <dbReference type="ARBA" id="ARBA00006027"/>
    </source>
</evidence>
<sequence>MDKLVILAFFLTHFLSFPLGYFVNGAPITSCTQTPYPDVCNYYMGSSVNVEAQLDQTRFSFRDVAIQVTLNQAVQAHRLISLIDSSSFDGRAKLAWNDCLELYEDTVHHLNQSTSTNNPIDSQTWLSASIANQQTCQNGFLDFNLASHLQTLPPMLGNFTKLISNSLAIDKATSSSHSNFVQQVGNRRLLADGFPAWLSTADRKLLQTTGAPKADIVVAQDGSGNFKTITEAVATAGGGKRTVIHVKAGVYKENVDIKKSAKNIMLIGDGIDATIVTGSKSAQTTTTFRSATVGVAGDGFVARDITFENTAGPAKHQAVAFRSGSDFSVFYRCSFKGYQDTLYVYSQRQFYRDCDIYGTVDFIFGDAVAVLQNCNIYIRRPMSGQKNTVTAQGRTDPNENTGIIIHNSRVTAASDMRAVQGSFKSYLGRPWQKYSRTVFMKSTLDGLIDSEGWLPWSGSFALSTLYYGEYMNTGAGASTSGRVKWGGYHVLSAAEAGKFTVGNFLAGSSWIPSTGVPFDAGL</sequence>
<dbReference type="GO" id="GO:0042545">
    <property type="term" value="P:cell wall modification"/>
    <property type="evidence" value="ECO:0007669"/>
    <property type="project" value="UniProtKB-UniRule"/>
</dbReference>
<dbReference type="Proteomes" id="UP001165190">
    <property type="component" value="Unassembled WGS sequence"/>
</dbReference>
<dbReference type="NCBIfam" id="TIGR01614">
    <property type="entry name" value="PME_inhib"/>
    <property type="match status" value="1"/>
</dbReference>
<dbReference type="GO" id="GO:0004857">
    <property type="term" value="F:enzyme inhibitor activity"/>
    <property type="evidence" value="ECO:0007669"/>
    <property type="project" value="InterPro"/>
</dbReference>
<evidence type="ECO:0000256" key="6">
    <source>
        <dbReference type="PROSITE-ProRule" id="PRU10040"/>
    </source>
</evidence>
<dbReference type="SMART" id="SM00856">
    <property type="entry name" value="PMEI"/>
    <property type="match status" value="1"/>
</dbReference>
<dbReference type="InterPro" id="IPR035513">
    <property type="entry name" value="Invertase/methylesterase_inhib"/>
</dbReference>
<keyword evidence="4 7" id="KW-0378">Hydrolase</keyword>
<comment type="subcellular location">
    <subcellularLocation>
        <location evidence="7">Secreted</location>
        <location evidence="7">Cell wall</location>
    </subcellularLocation>
</comment>
<dbReference type="InterPro" id="IPR018040">
    <property type="entry name" value="Pectinesterase_Tyr_AS"/>
</dbReference>
<feature type="chain" id="PRO_5041016036" description="Pectinesterase" evidence="7">
    <location>
        <begin position="26"/>
        <end position="522"/>
    </location>
</feature>
<keyword evidence="5 7" id="KW-0063">Aspartyl esterase</keyword>
<dbReference type="SUPFAM" id="SSF101148">
    <property type="entry name" value="Plant invertase/pectin methylesterase inhibitor"/>
    <property type="match status" value="1"/>
</dbReference>
<keyword evidence="7" id="KW-0732">Signal</keyword>
<dbReference type="AlphaFoldDB" id="A0A9W7LTE5"/>
<dbReference type="PROSITE" id="PS00503">
    <property type="entry name" value="PECTINESTERASE_2"/>
    <property type="match status" value="1"/>
</dbReference>
<dbReference type="Pfam" id="PF04043">
    <property type="entry name" value="PMEI"/>
    <property type="match status" value="1"/>
</dbReference>
<comment type="catalytic activity">
    <reaction evidence="7">
        <text>[(1-&gt;4)-alpha-D-galacturonosyl methyl ester](n) + n H2O = [(1-&gt;4)-alpha-D-galacturonosyl](n) + n methanol + n H(+)</text>
        <dbReference type="Rhea" id="RHEA:22380"/>
        <dbReference type="Rhea" id="RHEA-COMP:14570"/>
        <dbReference type="Rhea" id="RHEA-COMP:14573"/>
        <dbReference type="ChEBI" id="CHEBI:15377"/>
        <dbReference type="ChEBI" id="CHEBI:15378"/>
        <dbReference type="ChEBI" id="CHEBI:17790"/>
        <dbReference type="ChEBI" id="CHEBI:140522"/>
        <dbReference type="ChEBI" id="CHEBI:140523"/>
        <dbReference type="EC" id="3.1.1.11"/>
    </reaction>
</comment>
<comment type="similarity">
    <text evidence="3">In the C-terminal section; belongs to the pectinesterase family.</text>
</comment>
<evidence type="ECO:0000313" key="11">
    <source>
        <dbReference type="Proteomes" id="UP001165190"/>
    </source>
</evidence>
<evidence type="ECO:0000256" key="5">
    <source>
        <dbReference type="ARBA" id="ARBA00023085"/>
    </source>
</evidence>
<dbReference type="Gene3D" id="2.160.20.10">
    <property type="entry name" value="Single-stranded right-handed beta-helix, Pectin lyase-like"/>
    <property type="match status" value="1"/>
</dbReference>
<reference evidence="10" key="1">
    <citation type="submission" date="2023-05" db="EMBL/GenBank/DDBJ databases">
        <title>Genome and transcriptome analyses reveal genes involved in the formation of fine ridges on petal epidermal cells in Hibiscus trionum.</title>
        <authorList>
            <person name="Koshimizu S."/>
            <person name="Masuda S."/>
            <person name="Ishii T."/>
            <person name="Shirasu K."/>
            <person name="Hoshino A."/>
            <person name="Arita M."/>
        </authorList>
    </citation>
    <scope>NUCLEOTIDE SEQUENCE</scope>
    <source>
        <strain evidence="10">Hamamatsu line</strain>
    </source>
</reference>
<evidence type="ECO:0000256" key="7">
    <source>
        <dbReference type="RuleBase" id="RU000589"/>
    </source>
</evidence>
<evidence type="ECO:0000313" key="10">
    <source>
        <dbReference type="EMBL" id="GMI75201.1"/>
    </source>
</evidence>
<dbReference type="GO" id="GO:0045490">
    <property type="term" value="P:pectin catabolic process"/>
    <property type="evidence" value="ECO:0007669"/>
    <property type="project" value="UniProtKB-UniRule"/>
</dbReference>
<accession>A0A9W7LTE5</accession>
<dbReference type="SMART" id="SM00722">
    <property type="entry name" value="CASH"/>
    <property type="match status" value="1"/>
</dbReference>
<dbReference type="InterPro" id="IPR006633">
    <property type="entry name" value="Carb-bd_sugar_hydrolysis-dom"/>
</dbReference>
<keyword evidence="7" id="KW-0964">Secreted</keyword>
<gene>
    <name evidence="10" type="ORF">HRI_001189400</name>
</gene>
<comment type="pathway">
    <text evidence="1 7">Glycan metabolism; pectin degradation; 2-dehydro-3-deoxy-D-gluconate from pectin: step 1/5.</text>
</comment>
<dbReference type="Pfam" id="PF01095">
    <property type="entry name" value="Pectinesterase"/>
    <property type="match status" value="1"/>
</dbReference>
<feature type="active site" evidence="6">
    <location>
        <position position="361"/>
    </location>
</feature>
<comment type="function">
    <text evidence="7">Acts in the modification of cell walls via demethylesterification of cell wall pectin.</text>
</comment>
<dbReference type="InterPro" id="IPR011050">
    <property type="entry name" value="Pectin_lyase_fold/virulence"/>
</dbReference>
<dbReference type="InterPro" id="IPR033131">
    <property type="entry name" value="Pectinesterase_Asp_AS"/>
</dbReference>
<evidence type="ECO:0000259" key="8">
    <source>
        <dbReference type="SMART" id="SM00722"/>
    </source>
</evidence>
<dbReference type="CDD" id="cd15798">
    <property type="entry name" value="PMEI-like_3"/>
    <property type="match status" value="1"/>
</dbReference>
<proteinExistence type="inferred from homology"/>
<keyword evidence="7" id="KW-0961">Cell wall biogenesis/degradation</keyword>
<dbReference type="Gene3D" id="1.20.140.40">
    <property type="entry name" value="Invertase/pectin methylesterase inhibitor family protein"/>
    <property type="match status" value="1"/>
</dbReference>
<evidence type="ECO:0000256" key="4">
    <source>
        <dbReference type="ARBA" id="ARBA00022801"/>
    </source>
</evidence>
<dbReference type="PROSITE" id="PS00800">
    <property type="entry name" value="PECTINESTERASE_1"/>
    <property type="match status" value="1"/>
</dbReference>
<evidence type="ECO:0000259" key="9">
    <source>
        <dbReference type="SMART" id="SM00856"/>
    </source>
</evidence>
<dbReference type="FunFam" id="2.160.20.10:FF:000001">
    <property type="entry name" value="Pectinesterase"/>
    <property type="match status" value="1"/>
</dbReference>
<dbReference type="EMBL" id="BSYR01000011">
    <property type="protein sequence ID" value="GMI75201.1"/>
    <property type="molecule type" value="Genomic_DNA"/>
</dbReference>
<name>A0A9W7LTE5_HIBTR</name>
<evidence type="ECO:0000256" key="1">
    <source>
        <dbReference type="ARBA" id="ARBA00005184"/>
    </source>
</evidence>
<feature type="domain" description="Pectinesterase inhibitor" evidence="9">
    <location>
        <begin position="23"/>
        <end position="169"/>
    </location>
</feature>
<feature type="signal peptide" evidence="7">
    <location>
        <begin position="1"/>
        <end position="25"/>
    </location>
</feature>
<evidence type="ECO:0000256" key="3">
    <source>
        <dbReference type="ARBA" id="ARBA00007786"/>
    </source>
</evidence>
<keyword evidence="7" id="KW-0134">Cell wall</keyword>
<dbReference type="InterPro" id="IPR000070">
    <property type="entry name" value="Pectinesterase_cat"/>
</dbReference>
<dbReference type="GO" id="GO:0030599">
    <property type="term" value="F:pectinesterase activity"/>
    <property type="evidence" value="ECO:0007669"/>
    <property type="project" value="UniProtKB-UniRule"/>
</dbReference>
<protein>
    <recommendedName>
        <fullName evidence="7">Pectinesterase</fullName>
        <ecNumber evidence="7">3.1.1.11</ecNumber>
    </recommendedName>
</protein>
<organism evidence="10 11">
    <name type="scientific">Hibiscus trionum</name>
    <name type="common">Flower of an hour</name>
    <dbReference type="NCBI Taxonomy" id="183268"/>
    <lineage>
        <taxon>Eukaryota</taxon>
        <taxon>Viridiplantae</taxon>
        <taxon>Streptophyta</taxon>
        <taxon>Embryophyta</taxon>
        <taxon>Tracheophyta</taxon>
        <taxon>Spermatophyta</taxon>
        <taxon>Magnoliopsida</taxon>
        <taxon>eudicotyledons</taxon>
        <taxon>Gunneridae</taxon>
        <taxon>Pentapetalae</taxon>
        <taxon>rosids</taxon>
        <taxon>malvids</taxon>
        <taxon>Malvales</taxon>
        <taxon>Malvaceae</taxon>
        <taxon>Malvoideae</taxon>
        <taxon>Hibiscus</taxon>
    </lineage>
</organism>
<comment type="similarity">
    <text evidence="2">In the N-terminal section; belongs to the PMEI family.</text>
</comment>
<dbReference type="InterPro" id="IPR012334">
    <property type="entry name" value="Pectin_lyas_fold"/>
</dbReference>
<dbReference type="PANTHER" id="PTHR31707">
    <property type="entry name" value="PECTINESTERASE"/>
    <property type="match status" value="1"/>
</dbReference>
<keyword evidence="11" id="KW-1185">Reference proteome</keyword>
<dbReference type="EC" id="3.1.1.11" evidence="7"/>
<dbReference type="InterPro" id="IPR006501">
    <property type="entry name" value="Pectinesterase_inhib_dom"/>
</dbReference>
<feature type="domain" description="Carbohydrate-binding/sugar hydrolysis" evidence="8">
    <location>
        <begin position="246"/>
        <end position="425"/>
    </location>
</feature>